<comment type="caution">
    <text evidence="1">The sequence shown here is derived from an EMBL/GenBank/DDBJ whole genome shotgun (WGS) entry which is preliminary data.</text>
</comment>
<sequence length="67" mass="7487">MKWLTHVKFKIMIVCLLSLILASCLQKKSVAKNVTITATQIEMIAATVQEYCDTLVFFGTVYITSAD</sequence>
<feature type="non-terminal residue" evidence="1">
    <location>
        <position position="67"/>
    </location>
</feature>
<name>A0A0F9K4P0_9ZZZZ</name>
<organism evidence="1">
    <name type="scientific">marine sediment metagenome</name>
    <dbReference type="NCBI Taxonomy" id="412755"/>
    <lineage>
        <taxon>unclassified sequences</taxon>
        <taxon>metagenomes</taxon>
        <taxon>ecological metagenomes</taxon>
    </lineage>
</organism>
<dbReference type="PROSITE" id="PS51257">
    <property type="entry name" value="PROKAR_LIPOPROTEIN"/>
    <property type="match status" value="1"/>
</dbReference>
<dbReference type="AlphaFoldDB" id="A0A0F9K4P0"/>
<protein>
    <submittedName>
        <fullName evidence="1">Uncharacterized protein</fullName>
    </submittedName>
</protein>
<proteinExistence type="predicted"/>
<accession>A0A0F9K4P0</accession>
<reference evidence="1" key="1">
    <citation type="journal article" date="2015" name="Nature">
        <title>Complex archaea that bridge the gap between prokaryotes and eukaryotes.</title>
        <authorList>
            <person name="Spang A."/>
            <person name="Saw J.H."/>
            <person name="Jorgensen S.L."/>
            <person name="Zaremba-Niedzwiedzka K."/>
            <person name="Martijn J."/>
            <person name="Lind A.E."/>
            <person name="van Eijk R."/>
            <person name="Schleper C."/>
            <person name="Guy L."/>
            <person name="Ettema T.J."/>
        </authorList>
    </citation>
    <scope>NUCLEOTIDE SEQUENCE</scope>
</reference>
<evidence type="ECO:0000313" key="1">
    <source>
        <dbReference type="EMBL" id="KKM17003.1"/>
    </source>
</evidence>
<gene>
    <name evidence="1" type="ORF">LCGC14_1680110</name>
</gene>
<dbReference type="EMBL" id="LAZR01014547">
    <property type="protein sequence ID" value="KKM17003.1"/>
    <property type="molecule type" value="Genomic_DNA"/>
</dbReference>